<organism evidence="1 2">
    <name type="scientific">Teladorsagia circumcincta</name>
    <name type="common">Brown stomach worm</name>
    <name type="synonym">Ostertagia circumcincta</name>
    <dbReference type="NCBI Taxonomy" id="45464"/>
    <lineage>
        <taxon>Eukaryota</taxon>
        <taxon>Metazoa</taxon>
        <taxon>Ecdysozoa</taxon>
        <taxon>Nematoda</taxon>
        <taxon>Chromadorea</taxon>
        <taxon>Rhabditida</taxon>
        <taxon>Rhabditina</taxon>
        <taxon>Rhabditomorpha</taxon>
        <taxon>Strongyloidea</taxon>
        <taxon>Trichostrongylidae</taxon>
        <taxon>Teladorsagia</taxon>
    </lineage>
</organism>
<sequence length="168" mass="19509">MLLLKDSLRGKAEVAVKGIQLIPKNYNWMIEALEKKYGNKPINRAKIVQRLIDMRPAANNADACYNVFDKIRMLINQMVSAGQDIRIAQDALWTEKILEKFPYSIVKNVLIATQSKDEVKIDDIMNELEKEIEAKKYVESRLRNFPKYDHIGKKDRTFREQPPKDSKG</sequence>
<protein>
    <submittedName>
        <fullName evidence="1">Uncharacterized protein</fullName>
    </submittedName>
</protein>
<dbReference type="InterPro" id="IPR005312">
    <property type="entry name" value="DUF1759"/>
</dbReference>
<dbReference type="Pfam" id="PF03564">
    <property type="entry name" value="DUF1759"/>
    <property type="match status" value="1"/>
</dbReference>
<name>A0A2G9T678_TELCI</name>
<feature type="non-terminal residue" evidence="1">
    <location>
        <position position="168"/>
    </location>
</feature>
<keyword evidence="2" id="KW-1185">Reference proteome</keyword>
<gene>
    <name evidence="1" type="ORF">TELCIR_25187</name>
</gene>
<dbReference type="EMBL" id="KZ412282">
    <property type="protein sequence ID" value="PIO53477.1"/>
    <property type="molecule type" value="Genomic_DNA"/>
</dbReference>
<reference evidence="1 2" key="1">
    <citation type="submission" date="2015-09" db="EMBL/GenBank/DDBJ databases">
        <title>Draft genome of the parasitic nematode Teladorsagia circumcincta isolate WARC Sus (inbred).</title>
        <authorList>
            <person name="Mitreva M."/>
        </authorList>
    </citation>
    <scope>NUCLEOTIDE SEQUENCE [LARGE SCALE GENOMIC DNA]</scope>
    <source>
        <strain evidence="1 2">S</strain>
    </source>
</reference>
<evidence type="ECO:0000313" key="2">
    <source>
        <dbReference type="Proteomes" id="UP000230423"/>
    </source>
</evidence>
<dbReference type="AlphaFoldDB" id="A0A2G9T678"/>
<proteinExistence type="predicted"/>
<evidence type="ECO:0000313" key="1">
    <source>
        <dbReference type="EMBL" id="PIO53477.1"/>
    </source>
</evidence>
<dbReference type="OrthoDB" id="7444419at2759"/>
<accession>A0A2G9T678</accession>
<dbReference type="Proteomes" id="UP000230423">
    <property type="component" value="Unassembled WGS sequence"/>
</dbReference>